<dbReference type="Proteomes" id="UP000016936">
    <property type="component" value="Unassembled WGS sequence"/>
</dbReference>
<dbReference type="AlphaFoldDB" id="M2VC08"/>
<reference evidence="2" key="2">
    <citation type="journal article" date="2013" name="PLoS Genet.">
        <title>Comparative genome structure, secondary metabolite, and effector coding capacity across Cochliobolus pathogens.</title>
        <authorList>
            <person name="Condon B.J."/>
            <person name="Leng Y."/>
            <person name="Wu D."/>
            <person name="Bushley K.E."/>
            <person name="Ohm R.A."/>
            <person name="Otillar R."/>
            <person name="Martin J."/>
            <person name="Schackwitz W."/>
            <person name="Grimwood J."/>
            <person name="MohdZainudin N."/>
            <person name="Xue C."/>
            <person name="Wang R."/>
            <person name="Manning V.A."/>
            <person name="Dhillon B."/>
            <person name="Tu Z.J."/>
            <person name="Steffenson B.J."/>
            <person name="Salamov A."/>
            <person name="Sun H."/>
            <person name="Lowry S."/>
            <person name="LaButti K."/>
            <person name="Han J."/>
            <person name="Copeland A."/>
            <person name="Lindquist E."/>
            <person name="Barry K."/>
            <person name="Schmutz J."/>
            <person name="Baker S.E."/>
            <person name="Ciuffetti L.M."/>
            <person name="Grigoriev I.V."/>
            <person name="Zhong S."/>
            <person name="Turgeon B.G."/>
        </authorList>
    </citation>
    <scope>NUCLEOTIDE SEQUENCE [LARGE SCALE GENOMIC DNA]</scope>
    <source>
        <strain evidence="2">C5 / ATCC 48332 / race O</strain>
    </source>
</reference>
<reference evidence="1 2" key="1">
    <citation type="journal article" date="2012" name="PLoS Pathog.">
        <title>Diverse lifestyles and strategies of plant pathogenesis encoded in the genomes of eighteen Dothideomycetes fungi.</title>
        <authorList>
            <person name="Ohm R.A."/>
            <person name="Feau N."/>
            <person name="Henrissat B."/>
            <person name="Schoch C.L."/>
            <person name="Horwitz B.A."/>
            <person name="Barry K.W."/>
            <person name="Condon B.J."/>
            <person name="Copeland A.C."/>
            <person name="Dhillon B."/>
            <person name="Glaser F."/>
            <person name="Hesse C.N."/>
            <person name="Kosti I."/>
            <person name="LaButti K."/>
            <person name="Lindquist E.A."/>
            <person name="Lucas S."/>
            <person name="Salamov A.A."/>
            <person name="Bradshaw R.E."/>
            <person name="Ciuffetti L."/>
            <person name="Hamelin R.C."/>
            <person name="Kema G.H.J."/>
            <person name="Lawrence C."/>
            <person name="Scott J.A."/>
            <person name="Spatafora J.W."/>
            <person name="Turgeon B.G."/>
            <person name="de Wit P.J.G.M."/>
            <person name="Zhong S."/>
            <person name="Goodwin S.B."/>
            <person name="Grigoriev I.V."/>
        </authorList>
    </citation>
    <scope>NUCLEOTIDE SEQUENCE [LARGE SCALE GENOMIC DNA]</scope>
    <source>
        <strain evidence="2">C5 / ATCC 48332 / race O</strain>
    </source>
</reference>
<evidence type="ECO:0000313" key="2">
    <source>
        <dbReference type="Proteomes" id="UP000016936"/>
    </source>
</evidence>
<proteinExistence type="predicted"/>
<sequence>MTWQPDSRSIAALISRLAVSSIIFPMAPPTLSECPSPFSTRPLATSCGSGAAG</sequence>
<gene>
    <name evidence="1" type="ORF">COCHEDRAFT_1087022</name>
</gene>
<name>M2VC08_COCH5</name>
<evidence type="ECO:0000313" key="1">
    <source>
        <dbReference type="EMBL" id="EMD97502.1"/>
    </source>
</evidence>
<accession>M2VC08</accession>
<keyword evidence="2" id="KW-1185">Reference proteome</keyword>
<organism evidence="1 2">
    <name type="scientific">Cochliobolus heterostrophus (strain C5 / ATCC 48332 / race O)</name>
    <name type="common">Southern corn leaf blight fungus</name>
    <name type="synonym">Bipolaris maydis</name>
    <dbReference type="NCBI Taxonomy" id="701091"/>
    <lineage>
        <taxon>Eukaryota</taxon>
        <taxon>Fungi</taxon>
        <taxon>Dikarya</taxon>
        <taxon>Ascomycota</taxon>
        <taxon>Pezizomycotina</taxon>
        <taxon>Dothideomycetes</taxon>
        <taxon>Pleosporomycetidae</taxon>
        <taxon>Pleosporales</taxon>
        <taxon>Pleosporineae</taxon>
        <taxon>Pleosporaceae</taxon>
        <taxon>Bipolaris</taxon>
    </lineage>
</organism>
<protein>
    <submittedName>
        <fullName evidence="1">Uncharacterized protein</fullName>
    </submittedName>
</protein>
<dbReference type="OrthoDB" id="3680499at2759"/>
<dbReference type="EMBL" id="KB445569">
    <property type="protein sequence ID" value="EMD97502.1"/>
    <property type="molecule type" value="Genomic_DNA"/>
</dbReference>
<dbReference type="HOGENOM" id="CLU_3068518_0_0_1"/>